<evidence type="ECO:0000256" key="1">
    <source>
        <dbReference type="SAM" id="MobiDB-lite"/>
    </source>
</evidence>
<comment type="caution">
    <text evidence="2">The sequence shown here is derived from an EMBL/GenBank/DDBJ whole genome shotgun (WGS) entry which is preliminary data.</text>
</comment>
<feature type="compositionally biased region" description="Acidic residues" evidence="1">
    <location>
        <begin position="1"/>
        <end position="10"/>
    </location>
</feature>
<protein>
    <submittedName>
        <fullName evidence="2">Uncharacterized protein</fullName>
    </submittedName>
</protein>
<accession>A0ABC8SGE5</accession>
<name>A0ABC8SGE5_9AQUA</name>
<dbReference type="AlphaFoldDB" id="A0ABC8SGE5"/>
<feature type="region of interest" description="Disordered" evidence="1">
    <location>
        <begin position="1"/>
        <end position="23"/>
    </location>
</feature>
<proteinExistence type="predicted"/>
<dbReference type="EMBL" id="CAUOFW020002814">
    <property type="protein sequence ID" value="CAK9156200.1"/>
    <property type="molecule type" value="Genomic_DNA"/>
</dbReference>
<feature type="compositionally biased region" description="Basic and acidic residues" evidence="1">
    <location>
        <begin position="11"/>
        <end position="20"/>
    </location>
</feature>
<organism evidence="2 4">
    <name type="scientific">Ilex paraguariensis</name>
    <name type="common">yerba mate</name>
    <dbReference type="NCBI Taxonomy" id="185542"/>
    <lineage>
        <taxon>Eukaryota</taxon>
        <taxon>Viridiplantae</taxon>
        <taxon>Streptophyta</taxon>
        <taxon>Embryophyta</taxon>
        <taxon>Tracheophyta</taxon>
        <taxon>Spermatophyta</taxon>
        <taxon>Magnoliopsida</taxon>
        <taxon>eudicotyledons</taxon>
        <taxon>Gunneridae</taxon>
        <taxon>Pentapetalae</taxon>
        <taxon>asterids</taxon>
        <taxon>campanulids</taxon>
        <taxon>Aquifoliales</taxon>
        <taxon>Aquifoliaceae</taxon>
        <taxon>Ilex</taxon>
    </lineage>
</organism>
<dbReference type="EMBL" id="CAUOFW020006555">
    <property type="protein sequence ID" value="CAK9175188.1"/>
    <property type="molecule type" value="Genomic_DNA"/>
</dbReference>
<evidence type="ECO:0000313" key="2">
    <source>
        <dbReference type="EMBL" id="CAK9156200.1"/>
    </source>
</evidence>
<dbReference type="Proteomes" id="UP001642360">
    <property type="component" value="Unassembled WGS sequence"/>
</dbReference>
<keyword evidence="4" id="KW-1185">Reference proteome</keyword>
<reference evidence="2 4" key="1">
    <citation type="submission" date="2024-02" db="EMBL/GenBank/DDBJ databases">
        <authorList>
            <person name="Vignale AGUSTIN F."/>
            <person name="Sosa J E."/>
            <person name="Modenutti C."/>
        </authorList>
    </citation>
    <scope>NUCLEOTIDE SEQUENCE [LARGE SCALE GENOMIC DNA]</scope>
</reference>
<gene>
    <name evidence="2" type="ORF">ILEXP_LOCUS24619</name>
    <name evidence="3" type="ORF">ILEXP_LOCUS44987</name>
</gene>
<sequence>MSDKEDDGVGDESKTMREDPLPPAIILINGNDEEHEYPSPLRLPSPTFGKAVKTLPCLLVFGARSPSEMWLSITTCSRMGEAKATMIREVTLERLIKEAETEYGYPISSI</sequence>
<evidence type="ECO:0000313" key="3">
    <source>
        <dbReference type="EMBL" id="CAK9175188.1"/>
    </source>
</evidence>
<evidence type="ECO:0000313" key="4">
    <source>
        <dbReference type="Proteomes" id="UP001642360"/>
    </source>
</evidence>